<sequence length="160" mass="17114">MHGSRRNAWLGLTPEPERELPHAVARLRGWLPDAAVLGTAPSVNPVACAATAAERRRVERLILHGNRRSWLGYLREVAELVADVASGIAHGEGPPGPQDVEAALVAGEVVLAHHQMLIGLPGPAYHQAAADRALLTRAVDRLRRLQPGSAVEQDPEAGPR</sequence>
<evidence type="ECO:0000313" key="1">
    <source>
        <dbReference type="EMBL" id="RAG80828.1"/>
    </source>
</evidence>
<dbReference type="RefSeq" id="WP_111507474.1">
    <property type="nucleotide sequence ID" value="NZ_QKYN01000194.1"/>
</dbReference>
<gene>
    <name evidence="1" type="ORF">DN069_36025</name>
</gene>
<protein>
    <submittedName>
        <fullName evidence="1">Uncharacterized protein</fullName>
    </submittedName>
</protein>
<name>A0A2X0J0K4_9ACTN</name>
<organism evidence="1 2">
    <name type="scientific">Streptacidiphilus pinicola</name>
    <dbReference type="NCBI Taxonomy" id="2219663"/>
    <lineage>
        <taxon>Bacteria</taxon>
        <taxon>Bacillati</taxon>
        <taxon>Actinomycetota</taxon>
        <taxon>Actinomycetes</taxon>
        <taxon>Kitasatosporales</taxon>
        <taxon>Streptomycetaceae</taxon>
        <taxon>Streptacidiphilus</taxon>
    </lineage>
</organism>
<reference evidence="1 2" key="1">
    <citation type="submission" date="2018-06" db="EMBL/GenBank/DDBJ databases">
        <title>Streptacidiphilus pinicola sp. nov., isolated from pine grove soil.</title>
        <authorList>
            <person name="Roh S.G."/>
            <person name="Park S."/>
            <person name="Kim M.-K."/>
            <person name="Yun B.-R."/>
            <person name="Park J."/>
            <person name="Kim M.J."/>
            <person name="Kim Y.S."/>
            <person name="Kim S.B."/>
        </authorList>
    </citation>
    <scope>NUCLEOTIDE SEQUENCE [LARGE SCALE GENOMIC DNA]</scope>
    <source>
        <strain evidence="1 2">MMS16-CNU450</strain>
    </source>
</reference>
<dbReference type="AlphaFoldDB" id="A0A2X0J0K4"/>
<proteinExistence type="predicted"/>
<evidence type="ECO:0000313" key="2">
    <source>
        <dbReference type="Proteomes" id="UP000248889"/>
    </source>
</evidence>
<dbReference type="OrthoDB" id="3855139at2"/>
<dbReference type="Proteomes" id="UP000248889">
    <property type="component" value="Unassembled WGS sequence"/>
</dbReference>
<comment type="caution">
    <text evidence="1">The sequence shown here is derived from an EMBL/GenBank/DDBJ whole genome shotgun (WGS) entry which is preliminary data.</text>
</comment>
<keyword evidence="2" id="KW-1185">Reference proteome</keyword>
<dbReference type="EMBL" id="QKYN01000194">
    <property type="protein sequence ID" value="RAG80828.1"/>
    <property type="molecule type" value="Genomic_DNA"/>
</dbReference>
<accession>A0A2X0J0K4</accession>